<name>K9W6I2_9CYAN</name>
<dbReference type="STRING" id="1173022.Cri9333_4592"/>
<dbReference type="HOGENOM" id="CLU_203775_2_0_3"/>
<proteinExistence type="predicted"/>
<sequence>MTEQPRIPDEETRKRLSANLRKARLDLQEFGLQLEEVEALLDQQIREQKRKRIQTQRQNLNTLM</sequence>
<dbReference type="KEGG" id="cep:Cri9333_4592"/>
<keyword evidence="1" id="KW-0175">Coiled coil</keyword>
<evidence type="ECO:0000256" key="1">
    <source>
        <dbReference type="SAM" id="Coils"/>
    </source>
</evidence>
<dbReference type="AlphaFoldDB" id="K9W6I2"/>
<dbReference type="OrthoDB" id="468338at2"/>
<gene>
    <name evidence="2" type="ORF">Cri9333_4592</name>
</gene>
<evidence type="ECO:0000313" key="2">
    <source>
        <dbReference type="EMBL" id="AFZ15372.1"/>
    </source>
</evidence>
<dbReference type="eggNOG" id="ENOG502ZW1S">
    <property type="taxonomic scope" value="Bacteria"/>
</dbReference>
<dbReference type="Proteomes" id="UP000010472">
    <property type="component" value="Chromosome"/>
</dbReference>
<evidence type="ECO:0000313" key="3">
    <source>
        <dbReference type="Proteomes" id="UP000010472"/>
    </source>
</evidence>
<dbReference type="EMBL" id="CP003620">
    <property type="protein sequence ID" value="AFZ15372.1"/>
    <property type="molecule type" value="Genomic_DNA"/>
</dbReference>
<accession>K9W6I2</accession>
<reference evidence="2 3" key="1">
    <citation type="submission" date="2012-06" db="EMBL/GenBank/DDBJ databases">
        <title>Finished chromosome of genome of Crinalium epipsammum PCC 9333.</title>
        <authorList>
            <consortium name="US DOE Joint Genome Institute"/>
            <person name="Gugger M."/>
            <person name="Coursin T."/>
            <person name="Rippka R."/>
            <person name="Tandeau De Marsac N."/>
            <person name="Huntemann M."/>
            <person name="Wei C.-L."/>
            <person name="Han J."/>
            <person name="Detter J.C."/>
            <person name="Han C."/>
            <person name="Tapia R."/>
            <person name="Davenport K."/>
            <person name="Daligault H."/>
            <person name="Erkkila T."/>
            <person name="Gu W."/>
            <person name="Munk A.C.C."/>
            <person name="Teshima H."/>
            <person name="Xu Y."/>
            <person name="Chain P."/>
            <person name="Chen A."/>
            <person name="Krypides N."/>
            <person name="Mavromatis K."/>
            <person name="Markowitz V."/>
            <person name="Szeto E."/>
            <person name="Ivanova N."/>
            <person name="Mikhailova N."/>
            <person name="Ovchinnikova G."/>
            <person name="Pagani I."/>
            <person name="Pati A."/>
            <person name="Goodwin L."/>
            <person name="Peters L."/>
            <person name="Pitluck S."/>
            <person name="Woyke T."/>
            <person name="Kerfeld C."/>
        </authorList>
    </citation>
    <scope>NUCLEOTIDE SEQUENCE [LARGE SCALE GENOMIC DNA]</scope>
    <source>
        <strain evidence="2 3">PCC 9333</strain>
    </source>
</reference>
<organism evidence="2 3">
    <name type="scientific">Crinalium epipsammum PCC 9333</name>
    <dbReference type="NCBI Taxonomy" id="1173022"/>
    <lineage>
        <taxon>Bacteria</taxon>
        <taxon>Bacillati</taxon>
        <taxon>Cyanobacteriota</taxon>
        <taxon>Cyanophyceae</taxon>
        <taxon>Gomontiellales</taxon>
        <taxon>Gomontiellaceae</taxon>
        <taxon>Crinalium</taxon>
    </lineage>
</organism>
<protein>
    <submittedName>
        <fullName evidence="2">Uncharacterized protein</fullName>
    </submittedName>
</protein>
<keyword evidence="3" id="KW-1185">Reference proteome</keyword>
<dbReference type="RefSeq" id="WP_015205463.1">
    <property type="nucleotide sequence ID" value="NC_019753.1"/>
</dbReference>
<feature type="coiled-coil region" evidence="1">
    <location>
        <begin position="20"/>
        <end position="54"/>
    </location>
</feature>